<dbReference type="EMBL" id="JBANQN010000003">
    <property type="protein sequence ID" value="KAK6793907.1"/>
    <property type="molecule type" value="Genomic_DNA"/>
</dbReference>
<gene>
    <name evidence="1" type="ORF">RDI58_007360</name>
</gene>
<organism evidence="1 2">
    <name type="scientific">Solanum bulbocastanum</name>
    <name type="common">Wild potato</name>
    <dbReference type="NCBI Taxonomy" id="147425"/>
    <lineage>
        <taxon>Eukaryota</taxon>
        <taxon>Viridiplantae</taxon>
        <taxon>Streptophyta</taxon>
        <taxon>Embryophyta</taxon>
        <taxon>Tracheophyta</taxon>
        <taxon>Spermatophyta</taxon>
        <taxon>Magnoliopsida</taxon>
        <taxon>eudicotyledons</taxon>
        <taxon>Gunneridae</taxon>
        <taxon>Pentapetalae</taxon>
        <taxon>asterids</taxon>
        <taxon>lamiids</taxon>
        <taxon>Solanales</taxon>
        <taxon>Solanaceae</taxon>
        <taxon>Solanoideae</taxon>
        <taxon>Solaneae</taxon>
        <taxon>Solanum</taxon>
    </lineage>
</organism>
<evidence type="ECO:0000313" key="2">
    <source>
        <dbReference type="Proteomes" id="UP001371456"/>
    </source>
</evidence>
<protein>
    <submittedName>
        <fullName evidence="1">Uncharacterized protein</fullName>
    </submittedName>
</protein>
<reference evidence="1 2" key="1">
    <citation type="submission" date="2024-02" db="EMBL/GenBank/DDBJ databases">
        <title>de novo genome assembly of Solanum bulbocastanum strain 11H21.</title>
        <authorList>
            <person name="Hosaka A.J."/>
        </authorList>
    </citation>
    <scope>NUCLEOTIDE SEQUENCE [LARGE SCALE GENOMIC DNA]</scope>
    <source>
        <tissue evidence="1">Young leaves</tissue>
    </source>
</reference>
<evidence type="ECO:0000313" key="1">
    <source>
        <dbReference type="EMBL" id="KAK6793907.1"/>
    </source>
</evidence>
<sequence length="16" mass="1849">MKEPSSTELDDLLRKS</sequence>
<comment type="caution">
    <text evidence="1">The sequence shown here is derived from an EMBL/GenBank/DDBJ whole genome shotgun (WGS) entry which is preliminary data.</text>
</comment>
<dbReference type="Proteomes" id="UP001371456">
    <property type="component" value="Unassembled WGS sequence"/>
</dbReference>
<keyword evidence="2" id="KW-1185">Reference proteome</keyword>
<name>A0AAN8TZJ9_SOLBU</name>
<dbReference type="AlphaFoldDB" id="A0AAN8TZJ9"/>
<proteinExistence type="predicted"/>
<accession>A0AAN8TZJ9</accession>